<sequence>MTWSTSWGCDAEHDISSKNALRATMRQSSSRKGQKMRLTDMSHQQDVGRAPLVARAFDREAGEESPRHCHPTAQLLYAVQGVMLVETDAGQWIVPPTRAIWVPVGVWHRSIMLGEVLMRTVYIRSELLDGLPTECCVVGISPLLRELILAAIALPYDYDPQGRDGHLVQLLLDEIQRMPSLALSLPEPRSPVLQRLCRALRAQPDAVRPLAQWARELAMDVRTLQRRFVRETGLTVGQWRRQCRLLLACEHLARGESVLEVALALGYASPSAFSAMFKRELGVAPSLFYR</sequence>
<dbReference type="InterPro" id="IPR011051">
    <property type="entry name" value="RmlC_Cupin_sf"/>
</dbReference>
<dbReference type="Pfam" id="PF12833">
    <property type="entry name" value="HTH_18"/>
    <property type="match status" value="1"/>
</dbReference>
<dbReference type="RefSeq" id="WP_377151984.1">
    <property type="nucleotide sequence ID" value="NZ_JBHSAF010000007.1"/>
</dbReference>
<comment type="caution">
    <text evidence="7">The sequence shown here is derived from an EMBL/GenBank/DDBJ whole genome shotgun (WGS) entry which is preliminary data.</text>
</comment>
<feature type="region of interest" description="Disordered" evidence="5">
    <location>
        <begin position="22"/>
        <end position="41"/>
    </location>
</feature>
<proteinExistence type="predicted"/>
<dbReference type="InterPro" id="IPR014710">
    <property type="entry name" value="RmlC-like_jellyroll"/>
</dbReference>
<dbReference type="SUPFAM" id="SSF46689">
    <property type="entry name" value="Homeodomain-like"/>
    <property type="match status" value="1"/>
</dbReference>
<organism evidence="7 8">
    <name type="scientific">Pseudaeromonas sharmana</name>
    <dbReference type="NCBI Taxonomy" id="328412"/>
    <lineage>
        <taxon>Bacteria</taxon>
        <taxon>Pseudomonadati</taxon>
        <taxon>Pseudomonadota</taxon>
        <taxon>Gammaproteobacteria</taxon>
        <taxon>Aeromonadales</taxon>
        <taxon>Aeromonadaceae</taxon>
        <taxon>Pseudaeromonas</taxon>
    </lineage>
</organism>
<dbReference type="Gene3D" id="2.60.120.10">
    <property type="entry name" value="Jelly Rolls"/>
    <property type="match status" value="1"/>
</dbReference>
<keyword evidence="4" id="KW-0804">Transcription</keyword>
<dbReference type="SMART" id="SM00342">
    <property type="entry name" value="HTH_ARAC"/>
    <property type="match status" value="1"/>
</dbReference>
<feature type="domain" description="HTH araC/xylS-type" evidence="6">
    <location>
        <begin position="194"/>
        <end position="290"/>
    </location>
</feature>
<dbReference type="InterPro" id="IPR018060">
    <property type="entry name" value="HTH_AraC"/>
</dbReference>
<evidence type="ECO:0000313" key="8">
    <source>
        <dbReference type="Proteomes" id="UP001595692"/>
    </source>
</evidence>
<gene>
    <name evidence="7" type="ORF">ACFOSS_08995</name>
</gene>
<dbReference type="InterPro" id="IPR009057">
    <property type="entry name" value="Homeodomain-like_sf"/>
</dbReference>
<evidence type="ECO:0000259" key="6">
    <source>
        <dbReference type="PROSITE" id="PS01124"/>
    </source>
</evidence>
<evidence type="ECO:0000256" key="1">
    <source>
        <dbReference type="ARBA" id="ARBA00023015"/>
    </source>
</evidence>
<dbReference type="InterPro" id="IPR020449">
    <property type="entry name" value="Tscrpt_reg_AraC-type_HTH"/>
</dbReference>
<dbReference type="Pfam" id="PF02311">
    <property type="entry name" value="AraC_binding"/>
    <property type="match status" value="1"/>
</dbReference>
<keyword evidence="1" id="KW-0805">Transcription regulation</keyword>
<dbReference type="PANTHER" id="PTHR11019">
    <property type="entry name" value="HTH-TYPE TRANSCRIPTIONAL REGULATOR NIMR"/>
    <property type="match status" value="1"/>
</dbReference>
<dbReference type="Proteomes" id="UP001595692">
    <property type="component" value="Unassembled WGS sequence"/>
</dbReference>
<dbReference type="PROSITE" id="PS01124">
    <property type="entry name" value="HTH_ARAC_FAMILY_2"/>
    <property type="match status" value="1"/>
</dbReference>
<dbReference type="InterPro" id="IPR018062">
    <property type="entry name" value="HTH_AraC-typ_CS"/>
</dbReference>
<keyword evidence="8" id="KW-1185">Reference proteome</keyword>
<accession>A0ABV8CN38</accession>
<evidence type="ECO:0000256" key="4">
    <source>
        <dbReference type="ARBA" id="ARBA00023163"/>
    </source>
</evidence>
<evidence type="ECO:0000313" key="7">
    <source>
        <dbReference type="EMBL" id="MFC3913602.1"/>
    </source>
</evidence>
<protein>
    <submittedName>
        <fullName evidence="7">AraC family transcriptional regulator</fullName>
    </submittedName>
</protein>
<dbReference type="Gene3D" id="1.10.10.60">
    <property type="entry name" value="Homeodomain-like"/>
    <property type="match status" value="1"/>
</dbReference>
<dbReference type="EMBL" id="JBHSAF010000007">
    <property type="protein sequence ID" value="MFC3913602.1"/>
    <property type="molecule type" value="Genomic_DNA"/>
</dbReference>
<evidence type="ECO:0000256" key="5">
    <source>
        <dbReference type="SAM" id="MobiDB-lite"/>
    </source>
</evidence>
<name>A0ABV8CN38_9GAMM</name>
<dbReference type="InterPro" id="IPR003313">
    <property type="entry name" value="AraC-bd"/>
</dbReference>
<dbReference type="SUPFAM" id="SSF51182">
    <property type="entry name" value="RmlC-like cupins"/>
    <property type="match status" value="1"/>
</dbReference>
<dbReference type="CDD" id="cd06124">
    <property type="entry name" value="cupin_NimR-like_N"/>
    <property type="match status" value="1"/>
</dbReference>
<keyword evidence="3" id="KW-0010">Activator</keyword>
<dbReference type="PROSITE" id="PS00041">
    <property type="entry name" value="HTH_ARAC_FAMILY_1"/>
    <property type="match status" value="1"/>
</dbReference>
<keyword evidence="2" id="KW-0238">DNA-binding</keyword>
<evidence type="ECO:0000256" key="3">
    <source>
        <dbReference type="ARBA" id="ARBA00023159"/>
    </source>
</evidence>
<dbReference type="PANTHER" id="PTHR11019:SF159">
    <property type="entry name" value="TRANSCRIPTIONAL REGULATOR-RELATED"/>
    <property type="match status" value="1"/>
</dbReference>
<evidence type="ECO:0000256" key="2">
    <source>
        <dbReference type="ARBA" id="ARBA00023125"/>
    </source>
</evidence>
<reference evidence="8" key="1">
    <citation type="journal article" date="2019" name="Int. J. Syst. Evol. Microbiol.">
        <title>The Global Catalogue of Microorganisms (GCM) 10K type strain sequencing project: providing services to taxonomists for standard genome sequencing and annotation.</title>
        <authorList>
            <consortium name="The Broad Institute Genomics Platform"/>
            <consortium name="The Broad Institute Genome Sequencing Center for Infectious Disease"/>
            <person name="Wu L."/>
            <person name="Ma J."/>
        </authorList>
    </citation>
    <scope>NUCLEOTIDE SEQUENCE [LARGE SCALE GENOMIC DNA]</scope>
    <source>
        <strain evidence="8">CCUG 54939</strain>
    </source>
</reference>
<dbReference type="PRINTS" id="PR00032">
    <property type="entry name" value="HTHARAC"/>
</dbReference>